<feature type="region of interest" description="Disordered" evidence="1">
    <location>
        <begin position="1"/>
        <end position="32"/>
    </location>
</feature>
<evidence type="ECO:0000313" key="2">
    <source>
        <dbReference type="EMBL" id="SNX94879.1"/>
    </source>
</evidence>
<organism evidence="2 3">
    <name type="scientific">Geodermatophilus sabuli</name>
    <dbReference type="NCBI Taxonomy" id="1564158"/>
    <lineage>
        <taxon>Bacteria</taxon>
        <taxon>Bacillati</taxon>
        <taxon>Actinomycetota</taxon>
        <taxon>Actinomycetes</taxon>
        <taxon>Geodermatophilales</taxon>
        <taxon>Geodermatophilaceae</taxon>
        <taxon>Geodermatophilus</taxon>
    </lineage>
</organism>
<name>A0A285E6X9_9ACTN</name>
<dbReference type="SUPFAM" id="SSF109854">
    <property type="entry name" value="DinB/YfiT-like putative metalloenzymes"/>
    <property type="match status" value="1"/>
</dbReference>
<evidence type="ECO:0000256" key="1">
    <source>
        <dbReference type="SAM" id="MobiDB-lite"/>
    </source>
</evidence>
<dbReference type="Proteomes" id="UP000219514">
    <property type="component" value="Unassembled WGS sequence"/>
</dbReference>
<proteinExistence type="predicted"/>
<protein>
    <recommendedName>
        <fullName evidence="4">DinB family protein</fullName>
    </recommendedName>
</protein>
<gene>
    <name evidence="2" type="ORF">SAMN06893097_101680</name>
</gene>
<feature type="compositionally biased region" description="Gly residues" evidence="1">
    <location>
        <begin position="1"/>
        <end position="16"/>
    </location>
</feature>
<sequence length="189" mass="20282">MTAVAGGAGTAGGPLRSGGVTPPRNRPPGVADERTQLVGWLDLQRALVHYKCEGLAEEDAHRALLPTSPDMTVAGLVNHLRWVEHCWFDVLFLGRPADGNPQFGADAAADPRVGDTPLAQLLDEYARQCAASNAIVAAADLDDLGRNAEYGADGLTLRWILLHLVEEVARHVGHLDLLREQLDGTTGYY</sequence>
<evidence type="ECO:0008006" key="4">
    <source>
        <dbReference type="Google" id="ProtNLM"/>
    </source>
</evidence>
<dbReference type="EMBL" id="OBDO01000001">
    <property type="protein sequence ID" value="SNX94879.1"/>
    <property type="molecule type" value="Genomic_DNA"/>
</dbReference>
<evidence type="ECO:0000313" key="3">
    <source>
        <dbReference type="Proteomes" id="UP000219514"/>
    </source>
</evidence>
<dbReference type="Pfam" id="PF04978">
    <property type="entry name" value="MST"/>
    <property type="match status" value="1"/>
</dbReference>
<dbReference type="Gene3D" id="1.20.120.450">
    <property type="entry name" value="dinb family like domain"/>
    <property type="match status" value="1"/>
</dbReference>
<accession>A0A285E6X9</accession>
<dbReference type="InterPro" id="IPR034660">
    <property type="entry name" value="DinB/YfiT-like"/>
</dbReference>
<reference evidence="2 3" key="1">
    <citation type="submission" date="2017-09" db="EMBL/GenBank/DDBJ databases">
        <authorList>
            <person name="Ehlers B."/>
            <person name="Leendertz F.H."/>
        </authorList>
    </citation>
    <scope>NUCLEOTIDE SEQUENCE [LARGE SCALE GENOMIC DNA]</scope>
    <source>
        <strain evidence="2 3">DSM 46844</strain>
    </source>
</reference>
<dbReference type="AlphaFoldDB" id="A0A285E6X9"/>
<dbReference type="InterPro" id="IPR007061">
    <property type="entry name" value="MST-like"/>
</dbReference>
<keyword evidence="3" id="KW-1185">Reference proteome</keyword>